<dbReference type="PANTHER" id="PTHR20982">
    <property type="entry name" value="RIBOSOME RECYCLING FACTOR"/>
    <property type="match status" value="1"/>
</dbReference>
<dbReference type="Pfam" id="PF01765">
    <property type="entry name" value="RRF"/>
    <property type="match status" value="1"/>
</dbReference>
<reference evidence="6 7" key="1">
    <citation type="journal article" date="2024" name="IMA Fungus">
        <title>IMA Genome - F19 : A genome assembly and annotation guide to empower mycologists, including annotated draft genome sequences of Ceratocystis pirilliformis, Diaporthe australafricana, Fusarium ophioides, Paecilomyces lecythidis, and Sporothrix stenoceras.</title>
        <authorList>
            <person name="Aylward J."/>
            <person name="Wilson A.M."/>
            <person name="Visagie C.M."/>
            <person name="Spraker J."/>
            <person name="Barnes I."/>
            <person name="Buitendag C."/>
            <person name="Ceriani C."/>
            <person name="Del Mar Angel L."/>
            <person name="du Plessis D."/>
            <person name="Fuchs T."/>
            <person name="Gasser K."/>
            <person name="Kramer D."/>
            <person name="Li W."/>
            <person name="Munsamy K."/>
            <person name="Piso A."/>
            <person name="Price J.L."/>
            <person name="Sonnekus B."/>
            <person name="Thomas C."/>
            <person name="van der Nest A."/>
            <person name="van Dijk A."/>
            <person name="van Heerden A."/>
            <person name="van Vuuren N."/>
            <person name="Yilmaz N."/>
            <person name="Duong T.A."/>
            <person name="van der Merwe N.A."/>
            <person name="Wingfield M.J."/>
            <person name="Wingfield B.D."/>
        </authorList>
    </citation>
    <scope>NUCLEOTIDE SEQUENCE [LARGE SCALE GENOMIC DNA]</scope>
    <source>
        <strain evidence="6 7">CMW 18167</strain>
    </source>
</reference>
<comment type="function">
    <text evidence="3">Necessary for protein synthesis in mitochondria. Functions as a ribosome recycling factor in mitochondria.</text>
</comment>
<feature type="compositionally biased region" description="Polar residues" evidence="4">
    <location>
        <begin position="87"/>
        <end position="101"/>
    </location>
</feature>
<evidence type="ECO:0000313" key="6">
    <source>
        <dbReference type="EMBL" id="KAL1867579.1"/>
    </source>
</evidence>
<dbReference type="Gene3D" id="3.30.1360.40">
    <property type="match status" value="1"/>
</dbReference>
<evidence type="ECO:0000313" key="7">
    <source>
        <dbReference type="Proteomes" id="UP001583193"/>
    </source>
</evidence>
<evidence type="ECO:0000256" key="1">
    <source>
        <dbReference type="ARBA" id="ARBA00005912"/>
    </source>
</evidence>
<proteinExistence type="inferred from homology"/>
<evidence type="ECO:0000256" key="4">
    <source>
        <dbReference type="SAM" id="MobiDB-lite"/>
    </source>
</evidence>
<dbReference type="InterPro" id="IPR036191">
    <property type="entry name" value="RRF_sf"/>
</dbReference>
<dbReference type="SUPFAM" id="SSF55194">
    <property type="entry name" value="Ribosome recycling factor, RRF"/>
    <property type="match status" value="1"/>
</dbReference>
<keyword evidence="2" id="KW-0648">Protein biosynthesis</keyword>
<organism evidence="6 7">
    <name type="scientific">Paecilomyces lecythidis</name>
    <dbReference type="NCBI Taxonomy" id="3004212"/>
    <lineage>
        <taxon>Eukaryota</taxon>
        <taxon>Fungi</taxon>
        <taxon>Dikarya</taxon>
        <taxon>Ascomycota</taxon>
        <taxon>Pezizomycotina</taxon>
        <taxon>Eurotiomycetes</taxon>
        <taxon>Eurotiomycetidae</taxon>
        <taxon>Eurotiales</taxon>
        <taxon>Thermoascaceae</taxon>
        <taxon>Paecilomyces</taxon>
    </lineage>
</organism>
<keyword evidence="7" id="KW-1185">Reference proteome</keyword>
<dbReference type="Gene3D" id="1.10.132.20">
    <property type="entry name" value="Ribosome-recycling factor"/>
    <property type="match status" value="1"/>
</dbReference>
<comment type="caution">
    <text evidence="6">The sequence shown here is derived from an EMBL/GenBank/DDBJ whole genome shotgun (WGS) entry which is preliminary data.</text>
</comment>
<protein>
    <submittedName>
        <fullName evidence="6">Ribosome-recycling factor</fullName>
    </submittedName>
</protein>
<evidence type="ECO:0000256" key="3">
    <source>
        <dbReference type="ARBA" id="ARBA00024909"/>
    </source>
</evidence>
<sequence length="292" mass="32068">MAAHALCQSRAAIRKALIPCADLASPRLPVFIQRKQNIIPNLWSGDSAIGCQRGLPRTNDIPGGFRQFHSSPILKKKKDKGKKGGETATTEASSKADTTNVDPFDLSQLHDGIQDAVTRLKNDVSKLRSGGRFNPEALENLRVHLVKGDKETIKLGQLAQVVPKGGRIVTVLVGEEDYVKPTMSAIVSSDLSLTPQQDSRNPLQLNITIPPPTKESREQTVQVAKAAADKASNAIRNARGSVHKRLQDMQKKKLARPDDIRKAHDEMEKVQEKGQKEVRDIFEATKKALEQA</sequence>
<comment type="similarity">
    <text evidence="1">Belongs to the RRF family.</text>
</comment>
<evidence type="ECO:0000256" key="2">
    <source>
        <dbReference type="ARBA" id="ARBA00022917"/>
    </source>
</evidence>
<dbReference type="InterPro" id="IPR023584">
    <property type="entry name" value="Ribosome_recyc_fac_dom"/>
</dbReference>
<dbReference type="EMBL" id="JAVDPF010000043">
    <property type="protein sequence ID" value="KAL1867579.1"/>
    <property type="molecule type" value="Genomic_DNA"/>
</dbReference>
<feature type="region of interest" description="Disordered" evidence="4">
    <location>
        <begin position="70"/>
        <end position="103"/>
    </location>
</feature>
<evidence type="ECO:0000259" key="5">
    <source>
        <dbReference type="Pfam" id="PF01765"/>
    </source>
</evidence>
<name>A0ABR3WV79_9EURO</name>
<dbReference type="InterPro" id="IPR002661">
    <property type="entry name" value="Ribosome_recyc_fac"/>
</dbReference>
<gene>
    <name evidence="6" type="primary">RRF1</name>
    <name evidence="6" type="ORF">Plec18167_008579</name>
</gene>
<accession>A0ABR3WV79</accession>
<feature type="domain" description="Ribosome recycling factor" evidence="5">
    <location>
        <begin position="120"/>
        <end position="289"/>
    </location>
</feature>
<dbReference type="PANTHER" id="PTHR20982:SF3">
    <property type="entry name" value="MITOCHONDRIAL RIBOSOME RECYCLING FACTOR PSEUDO 1"/>
    <property type="match status" value="1"/>
</dbReference>
<dbReference type="Proteomes" id="UP001583193">
    <property type="component" value="Unassembled WGS sequence"/>
</dbReference>